<feature type="transmembrane region" description="Helical" evidence="5">
    <location>
        <begin position="245"/>
        <end position="270"/>
    </location>
</feature>
<evidence type="ECO:0000256" key="3">
    <source>
        <dbReference type="ARBA" id="ARBA00022989"/>
    </source>
</evidence>
<keyword evidence="3 5" id="KW-1133">Transmembrane helix</keyword>
<dbReference type="InterPro" id="IPR051694">
    <property type="entry name" value="Immunoregulatory_rcpt-like"/>
</dbReference>
<evidence type="ECO:0000256" key="4">
    <source>
        <dbReference type="ARBA" id="ARBA00023136"/>
    </source>
</evidence>
<keyword evidence="7" id="KW-1185">Reference proteome</keyword>
<reference evidence="7" key="1">
    <citation type="submission" date="2015-02" db="EMBL/GenBank/DDBJ databases">
        <authorList>
            <person name="Gon?alves P."/>
        </authorList>
    </citation>
    <scope>NUCLEOTIDE SEQUENCE [LARGE SCALE GENOMIC DNA]</scope>
</reference>
<evidence type="ECO:0000313" key="6">
    <source>
        <dbReference type="EMBL" id="CEQ39999.1"/>
    </source>
</evidence>
<accession>A0A0D6EJ43</accession>
<sequence>MLHSPLRTAVTAGLVMSPLIAQASSDSKVSPTIPPVTFFWDTYNDTVKEIPRCAGFQVYTTANAAAANEVVEPLYFTTFPTGYESWVPPLSSLSRMQLNNITGQGTEITFAMTDSANHSGGAVDGYTISQSSYNNCTVQSNATAPITLAVNPENNPCDEIDLTISGGRAPYTISVLAGVSGLYANATTSEKKVQYGNVVAAGQVFNLLVTDSTGASSAFSRDMTSALNLGSCSRPSRNSSSSTPVGAIVGGVVGGVVAAAILALLAWWFLRRRAVNAEQRYRQQQITTSEFRNADGRAPFVEPFMVPLQTQGGDAVDPYGDHVPSNESSYDKSLALYPSPPAAAVPGAAARGMASHDQEYLHHLMRHELSASSATDSLANPEEFEYRLADSTGWGQSFQLPSATGGYR</sequence>
<name>A0A0D6EJ43_SPOSA</name>
<evidence type="ECO:0000256" key="2">
    <source>
        <dbReference type="ARBA" id="ARBA00022692"/>
    </source>
</evidence>
<evidence type="ECO:0000313" key="7">
    <source>
        <dbReference type="Proteomes" id="UP000243876"/>
    </source>
</evidence>
<keyword evidence="2 5" id="KW-0812">Transmembrane</keyword>
<gene>
    <name evidence="6" type="primary">SPOSA6832_01556</name>
</gene>
<dbReference type="GO" id="GO:0071944">
    <property type="term" value="C:cell periphery"/>
    <property type="evidence" value="ECO:0007669"/>
    <property type="project" value="UniProtKB-ARBA"/>
</dbReference>
<comment type="subcellular location">
    <subcellularLocation>
        <location evidence="1">Membrane</location>
        <topology evidence="1">Single-pass membrane protein</topology>
    </subcellularLocation>
</comment>
<dbReference type="Proteomes" id="UP000243876">
    <property type="component" value="Unassembled WGS sequence"/>
</dbReference>
<keyword evidence="4 5" id="KW-0472">Membrane</keyword>
<evidence type="ECO:0000256" key="1">
    <source>
        <dbReference type="ARBA" id="ARBA00004167"/>
    </source>
</evidence>
<protein>
    <submittedName>
        <fullName evidence="6">SPOSA6832_01556-mRNA-1:cds</fullName>
    </submittedName>
</protein>
<dbReference type="GO" id="GO:0016020">
    <property type="term" value="C:membrane"/>
    <property type="evidence" value="ECO:0007669"/>
    <property type="project" value="UniProtKB-SubCell"/>
</dbReference>
<evidence type="ECO:0000256" key="5">
    <source>
        <dbReference type="SAM" id="Phobius"/>
    </source>
</evidence>
<dbReference type="OrthoDB" id="2527908at2759"/>
<organism evidence="6 7">
    <name type="scientific">Sporidiobolus salmonicolor</name>
    <name type="common">Yeast-like fungus</name>
    <name type="synonym">Sporobolomyces salmonicolor</name>
    <dbReference type="NCBI Taxonomy" id="5005"/>
    <lineage>
        <taxon>Eukaryota</taxon>
        <taxon>Fungi</taxon>
        <taxon>Dikarya</taxon>
        <taxon>Basidiomycota</taxon>
        <taxon>Pucciniomycotina</taxon>
        <taxon>Microbotryomycetes</taxon>
        <taxon>Sporidiobolales</taxon>
        <taxon>Sporidiobolaceae</taxon>
        <taxon>Sporobolomyces</taxon>
    </lineage>
</organism>
<dbReference type="PANTHER" id="PTHR15549">
    <property type="entry name" value="PAIRED IMMUNOGLOBULIN-LIKE TYPE 2 RECEPTOR"/>
    <property type="match status" value="1"/>
</dbReference>
<proteinExistence type="predicted"/>
<dbReference type="AlphaFoldDB" id="A0A0D6EJ43"/>
<dbReference type="PANTHER" id="PTHR15549:SF27">
    <property type="entry name" value="CHITIN-BINDING TYPE-1 DOMAIN-CONTAINING PROTEIN"/>
    <property type="match status" value="1"/>
</dbReference>
<dbReference type="EMBL" id="CENE01000004">
    <property type="protein sequence ID" value="CEQ39999.1"/>
    <property type="molecule type" value="Genomic_DNA"/>
</dbReference>